<feature type="domain" description="C2H2-type" evidence="5">
    <location>
        <begin position="500"/>
        <end position="527"/>
    </location>
</feature>
<evidence type="ECO:0000256" key="4">
    <source>
        <dbReference type="SAM" id="MobiDB-lite"/>
    </source>
</evidence>
<feature type="domain" description="C2H2-type" evidence="5">
    <location>
        <begin position="529"/>
        <end position="557"/>
    </location>
</feature>
<keyword evidence="1" id="KW-0805">Transcription regulation</keyword>
<dbReference type="InterPro" id="IPR046341">
    <property type="entry name" value="SET_dom_sf"/>
</dbReference>
<dbReference type="FunFam" id="3.30.160.60:FF:000616">
    <property type="entry name" value="PR domain zinc finger protein 13"/>
    <property type="match status" value="1"/>
</dbReference>
<accession>A0A2T7P5J9</accession>
<dbReference type="InterPro" id="IPR013087">
    <property type="entry name" value="Znf_C2H2_type"/>
</dbReference>
<dbReference type="GO" id="GO:0010468">
    <property type="term" value="P:regulation of gene expression"/>
    <property type="evidence" value="ECO:0007669"/>
    <property type="project" value="TreeGrafter"/>
</dbReference>
<dbReference type="PROSITE" id="PS00028">
    <property type="entry name" value="ZINC_FINGER_C2H2_1"/>
    <property type="match status" value="3"/>
</dbReference>
<keyword evidence="3" id="KW-0863">Zinc-finger</keyword>
<dbReference type="Pfam" id="PF00096">
    <property type="entry name" value="zf-C2H2"/>
    <property type="match status" value="3"/>
</dbReference>
<gene>
    <name evidence="6" type="ORF">C0Q70_11267</name>
</gene>
<dbReference type="OrthoDB" id="9998363at2759"/>
<dbReference type="Pfam" id="PF21549">
    <property type="entry name" value="PRDM2_PR"/>
    <property type="match status" value="1"/>
</dbReference>
<organism evidence="6 7">
    <name type="scientific">Pomacea canaliculata</name>
    <name type="common">Golden apple snail</name>
    <dbReference type="NCBI Taxonomy" id="400727"/>
    <lineage>
        <taxon>Eukaryota</taxon>
        <taxon>Metazoa</taxon>
        <taxon>Spiralia</taxon>
        <taxon>Lophotrochozoa</taxon>
        <taxon>Mollusca</taxon>
        <taxon>Gastropoda</taxon>
        <taxon>Caenogastropoda</taxon>
        <taxon>Architaenioglossa</taxon>
        <taxon>Ampullarioidea</taxon>
        <taxon>Ampullariidae</taxon>
        <taxon>Pomacea</taxon>
    </lineage>
</organism>
<dbReference type="InterPro" id="IPR001214">
    <property type="entry name" value="SET_dom"/>
</dbReference>
<comment type="caution">
    <text evidence="6">The sequence shown here is derived from an EMBL/GenBank/DDBJ whole genome shotgun (WGS) entry which is preliminary data.</text>
</comment>
<dbReference type="EMBL" id="PZQS01000006">
    <property type="protein sequence ID" value="PVD28673.1"/>
    <property type="molecule type" value="Genomic_DNA"/>
</dbReference>
<dbReference type="PROSITE" id="PS50157">
    <property type="entry name" value="ZINC_FINGER_C2H2_2"/>
    <property type="match status" value="3"/>
</dbReference>
<dbReference type="InterPro" id="IPR050331">
    <property type="entry name" value="Zinc_finger"/>
</dbReference>
<dbReference type="Proteomes" id="UP000245119">
    <property type="component" value="Linkage Group LG6"/>
</dbReference>
<keyword evidence="3" id="KW-0479">Metal-binding</keyword>
<name>A0A2T7P5J9_POMCA</name>
<dbReference type="GO" id="GO:0005634">
    <property type="term" value="C:nucleus"/>
    <property type="evidence" value="ECO:0007669"/>
    <property type="project" value="TreeGrafter"/>
</dbReference>
<evidence type="ECO:0000259" key="5">
    <source>
        <dbReference type="PROSITE" id="PS50157"/>
    </source>
</evidence>
<feature type="compositionally biased region" description="Pro residues" evidence="4">
    <location>
        <begin position="402"/>
        <end position="413"/>
    </location>
</feature>
<dbReference type="SUPFAM" id="SSF57667">
    <property type="entry name" value="beta-beta-alpha zinc fingers"/>
    <property type="match status" value="2"/>
</dbReference>
<evidence type="ECO:0000256" key="3">
    <source>
        <dbReference type="PROSITE-ProRule" id="PRU00042"/>
    </source>
</evidence>
<dbReference type="InterPro" id="IPR036236">
    <property type="entry name" value="Znf_C2H2_sf"/>
</dbReference>
<evidence type="ECO:0000313" key="7">
    <source>
        <dbReference type="Proteomes" id="UP000245119"/>
    </source>
</evidence>
<dbReference type="AlphaFoldDB" id="A0A2T7P5J9"/>
<feature type="domain" description="C2H2-type" evidence="5">
    <location>
        <begin position="472"/>
        <end position="499"/>
    </location>
</feature>
<keyword evidence="7" id="KW-1185">Reference proteome</keyword>
<evidence type="ECO:0000313" key="6">
    <source>
        <dbReference type="EMBL" id="PVD28673.1"/>
    </source>
</evidence>
<dbReference type="PANTHER" id="PTHR16515:SF21">
    <property type="entry name" value="PR DOMAIN ZINC FINGER PROTEIN 13"/>
    <property type="match status" value="1"/>
</dbReference>
<keyword evidence="3" id="KW-0862">Zinc</keyword>
<feature type="region of interest" description="Disordered" evidence="4">
    <location>
        <begin position="402"/>
        <end position="443"/>
    </location>
</feature>
<dbReference type="GO" id="GO:0008270">
    <property type="term" value="F:zinc ion binding"/>
    <property type="evidence" value="ECO:0007669"/>
    <property type="project" value="UniProtKB-KW"/>
</dbReference>
<evidence type="ECO:0000256" key="1">
    <source>
        <dbReference type="ARBA" id="ARBA00023015"/>
    </source>
</evidence>
<dbReference type="PANTHER" id="PTHR16515">
    <property type="entry name" value="PR DOMAIN ZINC FINGER PROTEIN"/>
    <property type="match status" value="1"/>
</dbReference>
<evidence type="ECO:0000256" key="2">
    <source>
        <dbReference type="ARBA" id="ARBA00023163"/>
    </source>
</evidence>
<dbReference type="OMA" id="CAMTIQS"/>
<protein>
    <recommendedName>
        <fullName evidence="5">C2H2-type domain-containing protein</fullName>
    </recommendedName>
</protein>
<sequence length="588" mass="64981">MSSCDWCEGLRVGGTLVAATDIPRHVVLGPYPGGLDFAAQTADRPAVDHVIKVAWRGGRLFTEEEVSCFRCRSSLSHTQEDKDENLWMAMLQPARDRHEQNVEMVLESGRLLLHTVKPVPRGNSLLVWYSDLLARAFGVPILTPAQIQGDQQYRCTGCYATFQYPNTLKAHMLFKCSFVNCSKISNNGANTILPDYSIAFLATPFPKENACSSFSVKPLPSYSTSKIAQNVRDTTDCRRIASIDDDLCSKKELANATQNAQKAVATEHRPVTPDSSTDQSISLNTNARKMICLSTASTPSTSFSPDKKPCPAEIVSGSLSNTGASAKLLKSIAPSPAPISLDQHSILSLYYPWISPLQTSSTNFFCSPLPGVSECRSRHLPRPRLDKSLLFLSRFSESVAPFRPPATPQPKPVQPVFSSTHSISSETGSSGTLPQGPQGNGKTFLHVPSHREKEPLDMLPPSLFTTKSRRGHLCIYCGKMYSRKYGLKIHLRTHTGYKPLKCKVCLRPFGDPSNLNKHVRLHAEGDTPYRCDFCGKVLVRRRDLERHVRSRHPASVTDDIHRIGFVDSESEIISESEFSPSPCEGHKL</sequence>
<reference evidence="6 7" key="1">
    <citation type="submission" date="2018-04" db="EMBL/GenBank/DDBJ databases">
        <title>The genome of golden apple snail Pomacea canaliculata provides insight into stress tolerance and invasive adaptation.</title>
        <authorList>
            <person name="Liu C."/>
            <person name="Liu B."/>
            <person name="Ren Y."/>
            <person name="Zhang Y."/>
            <person name="Wang H."/>
            <person name="Li S."/>
            <person name="Jiang F."/>
            <person name="Yin L."/>
            <person name="Zhang G."/>
            <person name="Qian W."/>
            <person name="Fan W."/>
        </authorList>
    </citation>
    <scope>NUCLEOTIDE SEQUENCE [LARGE SCALE GENOMIC DNA]</scope>
    <source>
        <strain evidence="6">SZHN2017</strain>
        <tissue evidence="6">Muscle</tissue>
    </source>
</reference>
<proteinExistence type="predicted"/>
<feature type="compositionally biased region" description="Low complexity" evidence="4">
    <location>
        <begin position="414"/>
        <end position="432"/>
    </location>
</feature>
<feature type="region of interest" description="Disordered" evidence="4">
    <location>
        <begin position="259"/>
        <end position="280"/>
    </location>
</feature>
<dbReference type="Gene3D" id="2.170.270.10">
    <property type="entry name" value="SET domain"/>
    <property type="match status" value="1"/>
</dbReference>
<dbReference type="SMART" id="SM00355">
    <property type="entry name" value="ZnF_C2H2"/>
    <property type="match status" value="4"/>
</dbReference>
<dbReference type="Gene3D" id="3.30.160.60">
    <property type="entry name" value="Classic Zinc Finger"/>
    <property type="match status" value="3"/>
</dbReference>
<dbReference type="STRING" id="400727.A0A2T7P5J9"/>
<keyword evidence="2" id="KW-0804">Transcription</keyword>